<evidence type="ECO:0008006" key="4">
    <source>
        <dbReference type="Google" id="ProtNLM"/>
    </source>
</evidence>
<name>A0A1H9U973_9ACTN</name>
<sequence length="275" mass="28955">MGVTARVEDRSDSITEGSSPTSGISDSSLGGSVPDYVDLGVVSVAPEGLVGSGSVPAQREMVGRFGDQTRIREIGPDGRPIGVDTLWDLDPAVDDPPAPQAPAPDIPTAPPPSPAAPATVDVAALARQASARLDLPAAELRIDPDPADNEWHAGAVGEQLWLWTPDPGPQTTRVVEQGVEITLAATPGPLRIDTGDHTQLTCTRTDRLVGDFHNQPSPSCGHAYQTPGRYTLTATRTWQVQWAALEHTGTLALTGPASHHDLDIIELHSVLVPNR</sequence>
<evidence type="ECO:0000256" key="1">
    <source>
        <dbReference type="SAM" id="MobiDB-lite"/>
    </source>
</evidence>
<feature type="compositionally biased region" description="Pro residues" evidence="1">
    <location>
        <begin position="94"/>
        <end position="115"/>
    </location>
</feature>
<organism evidence="2 3">
    <name type="scientific">Propionibacterium cyclohexanicum</name>
    <dbReference type="NCBI Taxonomy" id="64702"/>
    <lineage>
        <taxon>Bacteria</taxon>
        <taxon>Bacillati</taxon>
        <taxon>Actinomycetota</taxon>
        <taxon>Actinomycetes</taxon>
        <taxon>Propionibacteriales</taxon>
        <taxon>Propionibacteriaceae</taxon>
        <taxon>Propionibacterium</taxon>
    </lineage>
</organism>
<proteinExistence type="predicted"/>
<protein>
    <recommendedName>
        <fullName evidence="4">PKD domain-containing protein</fullName>
    </recommendedName>
</protein>
<feature type="region of interest" description="Disordered" evidence="1">
    <location>
        <begin position="1"/>
        <end position="36"/>
    </location>
</feature>
<dbReference type="EMBL" id="FOGZ01000048">
    <property type="protein sequence ID" value="SES05697.1"/>
    <property type="molecule type" value="Genomic_DNA"/>
</dbReference>
<gene>
    <name evidence="2" type="ORF">SAMN05443377_1486</name>
</gene>
<feature type="region of interest" description="Disordered" evidence="1">
    <location>
        <begin position="89"/>
        <end position="117"/>
    </location>
</feature>
<reference evidence="2 3" key="1">
    <citation type="submission" date="2016-10" db="EMBL/GenBank/DDBJ databases">
        <authorList>
            <person name="de Groot N.N."/>
        </authorList>
    </citation>
    <scope>NUCLEOTIDE SEQUENCE [LARGE SCALE GENOMIC DNA]</scope>
    <source>
        <strain evidence="2 3">DSM 16859</strain>
    </source>
</reference>
<feature type="compositionally biased region" description="Low complexity" evidence="1">
    <location>
        <begin position="17"/>
        <end position="30"/>
    </location>
</feature>
<evidence type="ECO:0000313" key="3">
    <source>
        <dbReference type="Proteomes" id="UP000198815"/>
    </source>
</evidence>
<keyword evidence="3" id="KW-1185">Reference proteome</keyword>
<feature type="compositionally biased region" description="Basic and acidic residues" evidence="1">
    <location>
        <begin position="1"/>
        <end position="13"/>
    </location>
</feature>
<dbReference type="AlphaFoldDB" id="A0A1H9U973"/>
<dbReference type="STRING" id="64702.SAMN05443377_1486"/>
<accession>A0A1H9U973</accession>
<evidence type="ECO:0000313" key="2">
    <source>
        <dbReference type="EMBL" id="SES05697.1"/>
    </source>
</evidence>
<dbReference type="Proteomes" id="UP000198815">
    <property type="component" value="Unassembled WGS sequence"/>
</dbReference>